<dbReference type="AlphaFoldDB" id="A0A8S4NSE3"/>
<protein>
    <submittedName>
        <fullName evidence="2">Uncharacterized protein</fullName>
    </submittedName>
</protein>
<dbReference type="SUPFAM" id="SSF63829">
    <property type="entry name" value="Calcium-dependent phosphotriesterase"/>
    <property type="match status" value="1"/>
</dbReference>
<dbReference type="EMBL" id="CAIIXF020000005">
    <property type="protein sequence ID" value="CAH1783216.1"/>
    <property type="molecule type" value="Genomic_DNA"/>
</dbReference>
<reference evidence="2" key="1">
    <citation type="submission" date="2022-03" db="EMBL/GenBank/DDBJ databases">
        <authorList>
            <person name="Martin C."/>
        </authorList>
    </citation>
    <scope>NUCLEOTIDE SEQUENCE</scope>
</reference>
<gene>
    <name evidence="2" type="ORF">OFUS_LOCUS9575</name>
</gene>
<sequence length="379" mass="43256">MFKLLLLAVLVCLNRADEMFGQRCAKRVFNIKTEGQILDFSVSNSHMAVVVQTENRWTGVGRIFNSHIGIYKMEADRITAIKTISNITSALRAKFAPSGDLIVLCGPNDFYQQNHMTKILDPLSERPKFTVLYASSSIRCDRPYFESKGPFFKPTSLGINRFNYSFFLSNQDSIQYVKSYDLTGNSYPFLKGNEHISMRYHPSSFAIHPVDNEIYVLDLGYVLVFSFSDGWSHTTATWEHGLYQCSNIQVDKHGNVLIVAHGPDRIFMYPPSKRSDNLYMSPDIQSDQHTGSFEHSAVGPVVLPNKPDCHVSHMNNGLQMQRGEFMGIGHGYIDTSLTIVNIEIDHKTDKLYVLKWSKDFGSMFVEEWRYTESKTYEKS</sequence>
<accession>A0A8S4NSE3</accession>
<keyword evidence="1" id="KW-0732">Signal</keyword>
<proteinExistence type="predicted"/>
<feature type="signal peptide" evidence="1">
    <location>
        <begin position="1"/>
        <end position="16"/>
    </location>
</feature>
<evidence type="ECO:0000256" key="1">
    <source>
        <dbReference type="SAM" id="SignalP"/>
    </source>
</evidence>
<organism evidence="2 3">
    <name type="scientific">Owenia fusiformis</name>
    <name type="common">Polychaete worm</name>
    <dbReference type="NCBI Taxonomy" id="6347"/>
    <lineage>
        <taxon>Eukaryota</taxon>
        <taxon>Metazoa</taxon>
        <taxon>Spiralia</taxon>
        <taxon>Lophotrochozoa</taxon>
        <taxon>Annelida</taxon>
        <taxon>Polychaeta</taxon>
        <taxon>Sedentaria</taxon>
        <taxon>Canalipalpata</taxon>
        <taxon>Sabellida</taxon>
        <taxon>Oweniida</taxon>
        <taxon>Oweniidae</taxon>
        <taxon>Owenia</taxon>
    </lineage>
</organism>
<evidence type="ECO:0000313" key="2">
    <source>
        <dbReference type="EMBL" id="CAH1783216.1"/>
    </source>
</evidence>
<feature type="chain" id="PRO_5035800230" evidence="1">
    <location>
        <begin position="17"/>
        <end position="379"/>
    </location>
</feature>
<comment type="caution">
    <text evidence="2">The sequence shown here is derived from an EMBL/GenBank/DDBJ whole genome shotgun (WGS) entry which is preliminary data.</text>
</comment>
<evidence type="ECO:0000313" key="3">
    <source>
        <dbReference type="Proteomes" id="UP000749559"/>
    </source>
</evidence>
<dbReference type="Proteomes" id="UP000749559">
    <property type="component" value="Unassembled WGS sequence"/>
</dbReference>
<keyword evidence="3" id="KW-1185">Reference proteome</keyword>
<name>A0A8S4NSE3_OWEFU</name>